<sequence>MFTTFSLRVVKMGIKAIWARTKLGSYGSAFREAPREILFNKMLLLTCLLFACGAVPLTWDQGSSAVIATLPSFQKHFNISSGTDASKIQYYVSLVGLGDCIGAAGSFWLNDRLGRLWSYRLYIGIWMLGNILQIAAPNVAALYAARIICGTGIGGLIVIGPIALVEIAPAEIRGILTSWFTVMMGLAHGVSTFCVYGVYLDKRLHGTRMQYQVVWIAPIVFMGLCIVASFFLCESPRWLFLMDRQEEATEILVRIRGLPLDHPRVQHELQEIKEHIHQERVFYAGGKKTASFRSILKETFTVPANLRRVQQCLILYSLPQLSGASSISSYLIPILKIVGVAKGTERNLFLSAMYTMSKFFFALIASFLFVDALGRRKSLFVGCTCQMLADLYVGIYVKYSQEGPVSTAASQGAIAAIFIQAFGYSVGLLTLPFVISGELWPNRIRSFGNALAQFIHRLFIYVIAFAMPSLLKNTDNWGSFIFFAGWCGIALLYVYLVVPEIAGLSVEEMDVVFTGPWLAARHYRKPKAPREVEDSEGDQSVSRSSSGKPTQEQSEVVSTTVKQV</sequence>
<evidence type="ECO:0000256" key="4">
    <source>
        <dbReference type="ARBA" id="ARBA00022989"/>
    </source>
</evidence>
<dbReference type="RefSeq" id="XP_056060419.1">
    <property type="nucleotide sequence ID" value="XM_056192174.1"/>
</dbReference>
<evidence type="ECO:0000256" key="2">
    <source>
        <dbReference type="ARBA" id="ARBA00010992"/>
    </source>
</evidence>
<feature type="transmembrane region" description="Helical" evidence="7">
    <location>
        <begin position="352"/>
        <end position="372"/>
    </location>
</feature>
<evidence type="ECO:0000256" key="7">
    <source>
        <dbReference type="SAM" id="Phobius"/>
    </source>
</evidence>
<evidence type="ECO:0000256" key="3">
    <source>
        <dbReference type="ARBA" id="ARBA00022692"/>
    </source>
</evidence>
<dbReference type="GO" id="GO:0005351">
    <property type="term" value="F:carbohydrate:proton symporter activity"/>
    <property type="evidence" value="ECO:0007669"/>
    <property type="project" value="TreeGrafter"/>
</dbReference>
<reference evidence="9" key="1">
    <citation type="journal article" date="2023" name="Access Microbiol">
        <title>De-novo genome assembly for Akanthomyces muscarius, a biocontrol agent of insect agricultural pests.</title>
        <authorList>
            <person name="Erdos Z."/>
            <person name="Studholme D.J."/>
            <person name="Raymond B."/>
            <person name="Sharma M."/>
        </authorList>
    </citation>
    <scope>NUCLEOTIDE SEQUENCE</scope>
    <source>
        <strain evidence="9">Ve6</strain>
    </source>
</reference>
<gene>
    <name evidence="9" type="ORF">LMH87_007134</name>
</gene>
<dbReference type="PANTHER" id="PTHR48022">
    <property type="entry name" value="PLASTIDIC GLUCOSE TRANSPORTER 4"/>
    <property type="match status" value="1"/>
</dbReference>
<evidence type="ECO:0000256" key="6">
    <source>
        <dbReference type="SAM" id="MobiDB-lite"/>
    </source>
</evidence>
<feature type="compositionally biased region" description="Polar residues" evidence="6">
    <location>
        <begin position="538"/>
        <end position="564"/>
    </location>
</feature>
<evidence type="ECO:0000256" key="1">
    <source>
        <dbReference type="ARBA" id="ARBA00004141"/>
    </source>
</evidence>
<feature type="transmembrane region" description="Helical" evidence="7">
    <location>
        <begin position="143"/>
        <end position="164"/>
    </location>
</feature>
<name>A0A9W8UTV6_AKAMU</name>
<feature type="transmembrane region" description="Helical" evidence="7">
    <location>
        <begin position="411"/>
        <end position="435"/>
    </location>
</feature>
<dbReference type="InterPro" id="IPR020846">
    <property type="entry name" value="MFS_dom"/>
</dbReference>
<feature type="transmembrane region" description="Helical" evidence="7">
    <location>
        <begin position="121"/>
        <end position="137"/>
    </location>
</feature>
<evidence type="ECO:0000313" key="10">
    <source>
        <dbReference type="Proteomes" id="UP001144673"/>
    </source>
</evidence>
<feature type="transmembrane region" description="Helical" evidence="7">
    <location>
        <begin position="211"/>
        <end position="233"/>
    </location>
</feature>
<evidence type="ECO:0000256" key="5">
    <source>
        <dbReference type="ARBA" id="ARBA00023136"/>
    </source>
</evidence>
<keyword evidence="4 7" id="KW-1133">Transmembrane helix</keyword>
<dbReference type="InterPro" id="IPR005829">
    <property type="entry name" value="Sugar_transporter_CS"/>
</dbReference>
<dbReference type="InterPro" id="IPR005828">
    <property type="entry name" value="MFS_sugar_transport-like"/>
</dbReference>
<feature type="domain" description="Major facilitator superfamily (MFS) profile" evidence="8">
    <location>
        <begin position="46"/>
        <end position="502"/>
    </location>
</feature>
<evidence type="ECO:0000313" key="9">
    <source>
        <dbReference type="EMBL" id="KAJ4165504.1"/>
    </source>
</evidence>
<dbReference type="KEGG" id="amus:LMH87_007134"/>
<comment type="similarity">
    <text evidence="2">Belongs to the major facilitator superfamily. Sugar transporter (TC 2.A.1.1) family.</text>
</comment>
<organism evidence="9 10">
    <name type="scientific">Akanthomyces muscarius</name>
    <name type="common">Entomopathogenic fungus</name>
    <name type="synonym">Lecanicillium muscarium</name>
    <dbReference type="NCBI Taxonomy" id="2231603"/>
    <lineage>
        <taxon>Eukaryota</taxon>
        <taxon>Fungi</taxon>
        <taxon>Dikarya</taxon>
        <taxon>Ascomycota</taxon>
        <taxon>Pezizomycotina</taxon>
        <taxon>Sordariomycetes</taxon>
        <taxon>Hypocreomycetidae</taxon>
        <taxon>Hypocreales</taxon>
        <taxon>Cordycipitaceae</taxon>
        <taxon>Akanthomyces</taxon>
    </lineage>
</organism>
<dbReference type="GeneID" id="80894293"/>
<dbReference type="PROSITE" id="PS50850">
    <property type="entry name" value="MFS"/>
    <property type="match status" value="1"/>
</dbReference>
<feature type="transmembrane region" description="Helical" evidence="7">
    <location>
        <begin position="477"/>
        <end position="498"/>
    </location>
</feature>
<keyword evidence="3 7" id="KW-0812">Transmembrane</keyword>
<dbReference type="InterPro" id="IPR050360">
    <property type="entry name" value="MFS_Sugar_Transporters"/>
</dbReference>
<feature type="transmembrane region" description="Helical" evidence="7">
    <location>
        <begin position="88"/>
        <end position="109"/>
    </location>
</feature>
<feature type="transmembrane region" description="Helical" evidence="7">
    <location>
        <begin position="176"/>
        <end position="199"/>
    </location>
</feature>
<proteinExistence type="inferred from homology"/>
<dbReference type="AlphaFoldDB" id="A0A9W8UTV6"/>
<comment type="subcellular location">
    <subcellularLocation>
        <location evidence="1">Membrane</location>
        <topology evidence="1">Multi-pass membrane protein</topology>
    </subcellularLocation>
</comment>
<dbReference type="Pfam" id="PF00083">
    <property type="entry name" value="Sugar_tr"/>
    <property type="match status" value="1"/>
</dbReference>
<keyword evidence="10" id="KW-1185">Reference proteome</keyword>
<dbReference type="Proteomes" id="UP001144673">
    <property type="component" value="Chromosome 1"/>
</dbReference>
<dbReference type="PANTHER" id="PTHR48022:SF59">
    <property type="entry name" value="MAJOR FACILITATOR SUPERFAMILY (MFS) PROFILE DOMAIN-CONTAINING PROTEIN"/>
    <property type="match status" value="1"/>
</dbReference>
<evidence type="ECO:0000259" key="8">
    <source>
        <dbReference type="PROSITE" id="PS50850"/>
    </source>
</evidence>
<accession>A0A9W8UTV6</accession>
<protein>
    <recommendedName>
        <fullName evidence="8">Major facilitator superfamily (MFS) profile domain-containing protein</fullName>
    </recommendedName>
</protein>
<feature type="region of interest" description="Disordered" evidence="6">
    <location>
        <begin position="524"/>
        <end position="564"/>
    </location>
</feature>
<dbReference type="InterPro" id="IPR036259">
    <property type="entry name" value="MFS_trans_sf"/>
</dbReference>
<dbReference type="EMBL" id="JAJHUN010000001">
    <property type="protein sequence ID" value="KAJ4165504.1"/>
    <property type="molecule type" value="Genomic_DNA"/>
</dbReference>
<feature type="transmembrane region" description="Helical" evidence="7">
    <location>
        <begin position="447"/>
        <end position="471"/>
    </location>
</feature>
<dbReference type="Gene3D" id="1.20.1250.20">
    <property type="entry name" value="MFS general substrate transporter like domains"/>
    <property type="match status" value="1"/>
</dbReference>
<keyword evidence="5 7" id="KW-0472">Membrane</keyword>
<dbReference type="SUPFAM" id="SSF103473">
    <property type="entry name" value="MFS general substrate transporter"/>
    <property type="match status" value="1"/>
</dbReference>
<dbReference type="GO" id="GO:0016020">
    <property type="term" value="C:membrane"/>
    <property type="evidence" value="ECO:0007669"/>
    <property type="project" value="UniProtKB-SubCell"/>
</dbReference>
<dbReference type="PROSITE" id="PS00216">
    <property type="entry name" value="SUGAR_TRANSPORT_1"/>
    <property type="match status" value="1"/>
</dbReference>
<comment type="caution">
    <text evidence="9">The sequence shown here is derived from an EMBL/GenBank/DDBJ whole genome shotgun (WGS) entry which is preliminary data.</text>
</comment>